<dbReference type="AlphaFoldDB" id="A0A443SQX5"/>
<evidence type="ECO:0000256" key="1">
    <source>
        <dbReference type="ARBA" id="ARBA00022443"/>
    </source>
</evidence>
<accession>A0A443SQX5</accession>
<dbReference type="PRINTS" id="PR00452">
    <property type="entry name" value="SH3DOMAIN"/>
</dbReference>
<dbReference type="SUPFAM" id="SSF50044">
    <property type="entry name" value="SH3-domain"/>
    <property type="match status" value="1"/>
</dbReference>
<dbReference type="EMBL" id="NCKV01000716">
    <property type="protein sequence ID" value="RWS29919.1"/>
    <property type="molecule type" value="Genomic_DNA"/>
</dbReference>
<dbReference type="SMART" id="SM00326">
    <property type="entry name" value="SH3"/>
    <property type="match status" value="1"/>
</dbReference>
<keyword evidence="1 2" id="KW-0728">SH3 domain</keyword>
<keyword evidence="6" id="KW-1185">Reference proteome</keyword>
<feature type="domain" description="SH3" evidence="4">
    <location>
        <begin position="8"/>
        <end position="70"/>
    </location>
</feature>
<comment type="caution">
    <text evidence="5">The sequence shown here is derived from an EMBL/GenBank/DDBJ whole genome shotgun (WGS) entry which is preliminary data.</text>
</comment>
<dbReference type="CDD" id="cd11844">
    <property type="entry name" value="SH3_CAS"/>
    <property type="match status" value="1"/>
</dbReference>
<dbReference type="PANTHER" id="PTHR10654:SF18">
    <property type="entry name" value="IP17195P"/>
    <property type="match status" value="1"/>
</dbReference>
<dbReference type="Pfam" id="PF00018">
    <property type="entry name" value="SH3_1"/>
    <property type="match status" value="1"/>
</dbReference>
<evidence type="ECO:0000256" key="2">
    <source>
        <dbReference type="PROSITE-ProRule" id="PRU00192"/>
    </source>
</evidence>
<sequence>METFLLCVNHCLAKALYENSSESPDELSFCKGDIVTVLEQNPGGLEGWWLCSLRGRQGIAPGNRLRLMPGMYDCTGLGYAASHNVPGNGNSGNFSASLPSTPSLTNGSRRQSWHTNSNRNSANCNEAEELEGLSSWKKALLSGKL</sequence>
<dbReference type="GO" id="GO:0005886">
    <property type="term" value="C:plasma membrane"/>
    <property type="evidence" value="ECO:0007669"/>
    <property type="project" value="TreeGrafter"/>
</dbReference>
<organism evidence="5 6">
    <name type="scientific">Leptotrombidium deliense</name>
    <dbReference type="NCBI Taxonomy" id="299467"/>
    <lineage>
        <taxon>Eukaryota</taxon>
        <taxon>Metazoa</taxon>
        <taxon>Ecdysozoa</taxon>
        <taxon>Arthropoda</taxon>
        <taxon>Chelicerata</taxon>
        <taxon>Arachnida</taxon>
        <taxon>Acari</taxon>
        <taxon>Acariformes</taxon>
        <taxon>Trombidiformes</taxon>
        <taxon>Prostigmata</taxon>
        <taxon>Anystina</taxon>
        <taxon>Parasitengona</taxon>
        <taxon>Trombiculoidea</taxon>
        <taxon>Trombiculidae</taxon>
        <taxon>Leptotrombidium</taxon>
    </lineage>
</organism>
<dbReference type="PANTHER" id="PTHR10654">
    <property type="entry name" value="CAS SCAFFOLDING PROTEIN"/>
    <property type="match status" value="1"/>
</dbReference>
<dbReference type="InterPro" id="IPR001452">
    <property type="entry name" value="SH3_domain"/>
</dbReference>
<dbReference type="GO" id="GO:0007169">
    <property type="term" value="P:cell surface receptor protein tyrosine kinase signaling pathway"/>
    <property type="evidence" value="ECO:0007669"/>
    <property type="project" value="TreeGrafter"/>
</dbReference>
<proteinExistence type="predicted"/>
<dbReference type="Gene3D" id="2.30.30.40">
    <property type="entry name" value="SH3 Domains"/>
    <property type="match status" value="1"/>
</dbReference>
<dbReference type="InterPro" id="IPR037362">
    <property type="entry name" value="CAS_fam"/>
</dbReference>
<feature type="region of interest" description="Disordered" evidence="3">
    <location>
        <begin position="91"/>
        <end position="121"/>
    </location>
</feature>
<evidence type="ECO:0000256" key="3">
    <source>
        <dbReference type="SAM" id="MobiDB-lite"/>
    </source>
</evidence>
<dbReference type="PROSITE" id="PS50002">
    <property type="entry name" value="SH3"/>
    <property type="match status" value="1"/>
</dbReference>
<name>A0A443SQX5_9ACAR</name>
<dbReference type="OrthoDB" id="5983572at2759"/>
<gene>
    <name evidence="5" type="ORF">B4U80_10530</name>
</gene>
<evidence type="ECO:0000313" key="5">
    <source>
        <dbReference type="EMBL" id="RWS29919.1"/>
    </source>
</evidence>
<dbReference type="STRING" id="299467.A0A443SQX5"/>
<dbReference type="VEuPathDB" id="VectorBase:LDEU002123"/>
<dbReference type="Proteomes" id="UP000288716">
    <property type="component" value="Unassembled WGS sequence"/>
</dbReference>
<dbReference type="GO" id="GO:0016477">
    <property type="term" value="P:cell migration"/>
    <property type="evidence" value="ECO:0007669"/>
    <property type="project" value="TreeGrafter"/>
</dbReference>
<protein>
    <submittedName>
        <fullName evidence="5">Docking protein-like protein</fullName>
    </submittedName>
</protein>
<evidence type="ECO:0000259" key="4">
    <source>
        <dbReference type="PROSITE" id="PS50002"/>
    </source>
</evidence>
<dbReference type="GO" id="GO:0005737">
    <property type="term" value="C:cytoplasm"/>
    <property type="evidence" value="ECO:0007669"/>
    <property type="project" value="TreeGrafter"/>
</dbReference>
<evidence type="ECO:0000313" key="6">
    <source>
        <dbReference type="Proteomes" id="UP000288716"/>
    </source>
</evidence>
<dbReference type="FunFam" id="2.30.30.40:FF:000009">
    <property type="entry name" value="Breast cancer anti-estrogen resistance 1"/>
    <property type="match status" value="1"/>
</dbReference>
<reference evidence="5 6" key="1">
    <citation type="journal article" date="2018" name="Gigascience">
        <title>Genomes of trombidid mites reveal novel predicted allergens and laterally-transferred genes associated with secondary metabolism.</title>
        <authorList>
            <person name="Dong X."/>
            <person name="Chaisiri K."/>
            <person name="Xia D."/>
            <person name="Armstrong S.D."/>
            <person name="Fang Y."/>
            <person name="Donnelly M.J."/>
            <person name="Kadowaki T."/>
            <person name="McGarry J.W."/>
            <person name="Darby A.C."/>
            <person name="Makepeace B.L."/>
        </authorList>
    </citation>
    <scope>NUCLEOTIDE SEQUENCE [LARGE SCALE GENOMIC DNA]</scope>
    <source>
        <strain evidence="5">UoL-UT</strain>
    </source>
</reference>
<dbReference type="InterPro" id="IPR036028">
    <property type="entry name" value="SH3-like_dom_sf"/>
</dbReference>